<comment type="caution">
    <text evidence="1">The sequence shown here is derived from an EMBL/GenBank/DDBJ whole genome shotgun (WGS) entry which is preliminary data.</text>
</comment>
<keyword evidence="2" id="KW-1185">Reference proteome</keyword>
<reference evidence="2" key="1">
    <citation type="journal article" date="2023" name="Mol. Phylogenet. Evol.">
        <title>Genome-scale phylogeny and comparative genomics of the fungal order Sordariales.</title>
        <authorList>
            <person name="Hensen N."/>
            <person name="Bonometti L."/>
            <person name="Westerberg I."/>
            <person name="Brannstrom I.O."/>
            <person name="Guillou S."/>
            <person name="Cros-Aarteil S."/>
            <person name="Calhoun S."/>
            <person name="Haridas S."/>
            <person name="Kuo A."/>
            <person name="Mondo S."/>
            <person name="Pangilinan J."/>
            <person name="Riley R."/>
            <person name="LaButti K."/>
            <person name="Andreopoulos B."/>
            <person name="Lipzen A."/>
            <person name="Chen C."/>
            <person name="Yan M."/>
            <person name="Daum C."/>
            <person name="Ng V."/>
            <person name="Clum A."/>
            <person name="Steindorff A."/>
            <person name="Ohm R.A."/>
            <person name="Martin F."/>
            <person name="Silar P."/>
            <person name="Natvig D.O."/>
            <person name="Lalanne C."/>
            <person name="Gautier V."/>
            <person name="Ament-Velasquez S.L."/>
            <person name="Kruys A."/>
            <person name="Hutchinson M.I."/>
            <person name="Powell A.J."/>
            <person name="Barry K."/>
            <person name="Miller A.N."/>
            <person name="Grigoriev I.V."/>
            <person name="Debuchy R."/>
            <person name="Gladieux P."/>
            <person name="Hiltunen Thoren M."/>
            <person name="Johannesson H."/>
        </authorList>
    </citation>
    <scope>NUCLEOTIDE SEQUENCE [LARGE SCALE GENOMIC DNA]</scope>
    <source>
        <strain evidence="2">CBS 340.73</strain>
    </source>
</reference>
<name>A0AAN6N101_9PEZI</name>
<evidence type="ECO:0000313" key="1">
    <source>
        <dbReference type="EMBL" id="KAK3936795.1"/>
    </source>
</evidence>
<accession>A0AAN6N101</accession>
<dbReference type="Proteomes" id="UP001303473">
    <property type="component" value="Unassembled WGS sequence"/>
</dbReference>
<dbReference type="EMBL" id="MU853872">
    <property type="protein sequence ID" value="KAK3936795.1"/>
    <property type="molecule type" value="Genomic_DNA"/>
</dbReference>
<dbReference type="AlphaFoldDB" id="A0AAN6N101"/>
<organism evidence="1 2">
    <name type="scientific">Diplogelasinospora grovesii</name>
    <dbReference type="NCBI Taxonomy" id="303347"/>
    <lineage>
        <taxon>Eukaryota</taxon>
        <taxon>Fungi</taxon>
        <taxon>Dikarya</taxon>
        <taxon>Ascomycota</taxon>
        <taxon>Pezizomycotina</taxon>
        <taxon>Sordariomycetes</taxon>
        <taxon>Sordariomycetidae</taxon>
        <taxon>Sordariales</taxon>
        <taxon>Diplogelasinosporaceae</taxon>
        <taxon>Diplogelasinospora</taxon>
    </lineage>
</organism>
<sequence>MTGFVFYNTSSPDLSATRDTQSSLDLYRLVCILGDSLLPHAAVINTASLPADVRTTMAWRRNTGAVTCFLNSFISLRKMKTPLMVRGAVVYPGAALPEWEVRTVELNHEDPDLAKHLKRKTIDNMTFWGIIAIADMLFDAVRAFLPSWFRTAQAGSSKKAGLTRWTMNSNTILRKDQLARIARRGTKGTSALALLALQVAEPAGSHES</sequence>
<proteinExistence type="predicted"/>
<protein>
    <submittedName>
        <fullName evidence="1">Uncharacterized protein</fullName>
    </submittedName>
</protein>
<evidence type="ECO:0000313" key="2">
    <source>
        <dbReference type="Proteomes" id="UP001303473"/>
    </source>
</evidence>
<gene>
    <name evidence="1" type="ORF">QBC46DRAFT_411765</name>
</gene>